<name>A0A6J2YFY6_SITOR</name>
<dbReference type="PANTHER" id="PTHR12243:SF67">
    <property type="entry name" value="COREPRESSOR OF PANGOLIN, ISOFORM A-RELATED"/>
    <property type="match status" value="1"/>
</dbReference>
<dbReference type="OrthoDB" id="8196929at2759"/>
<evidence type="ECO:0000313" key="4">
    <source>
        <dbReference type="RefSeq" id="XP_030762231.1"/>
    </source>
</evidence>
<dbReference type="KEGG" id="soy:115887049"/>
<evidence type="ECO:0000313" key="3">
    <source>
        <dbReference type="Proteomes" id="UP000504635"/>
    </source>
</evidence>
<dbReference type="GeneID" id="115887049"/>
<dbReference type="InParanoid" id="A0A6J2YFY6"/>
<sequence length="187" mass="21854">MEEKLIEAVRVNKILFDTSHPDYMRSKLKSEKWEEIAKEIGMKNGVDAKATWEKLRHFLRDALRRQQKCITSGAAAETIKQWKFQKQMNFLQPYMANRPRDSNLTANSDSDHPAPNNESVQDEDIQEVSEELINVGPIDVNVDRNEIEVELEPEKCPLPLKKTKTVKRDNVITLLKQNMEKREERHK</sequence>
<evidence type="ECO:0000259" key="2">
    <source>
        <dbReference type="PROSITE" id="PS51029"/>
    </source>
</evidence>
<reference evidence="4" key="1">
    <citation type="submission" date="2025-08" db="UniProtKB">
        <authorList>
            <consortium name="RefSeq"/>
        </authorList>
    </citation>
    <scope>IDENTIFICATION</scope>
    <source>
        <tissue evidence="4">Gonads</tissue>
    </source>
</reference>
<organism evidence="3 4">
    <name type="scientific">Sitophilus oryzae</name>
    <name type="common">Rice weevil</name>
    <name type="synonym">Curculio oryzae</name>
    <dbReference type="NCBI Taxonomy" id="7048"/>
    <lineage>
        <taxon>Eukaryota</taxon>
        <taxon>Metazoa</taxon>
        <taxon>Ecdysozoa</taxon>
        <taxon>Arthropoda</taxon>
        <taxon>Hexapoda</taxon>
        <taxon>Insecta</taxon>
        <taxon>Pterygota</taxon>
        <taxon>Neoptera</taxon>
        <taxon>Endopterygota</taxon>
        <taxon>Coleoptera</taxon>
        <taxon>Polyphaga</taxon>
        <taxon>Cucujiformia</taxon>
        <taxon>Curculionidae</taxon>
        <taxon>Dryophthorinae</taxon>
        <taxon>Sitophilus</taxon>
    </lineage>
</organism>
<gene>
    <name evidence="4" type="primary">LOC115887049</name>
</gene>
<evidence type="ECO:0000256" key="1">
    <source>
        <dbReference type="SAM" id="MobiDB-lite"/>
    </source>
</evidence>
<dbReference type="InterPro" id="IPR006578">
    <property type="entry name" value="MADF-dom"/>
</dbReference>
<dbReference type="PROSITE" id="PS51029">
    <property type="entry name" value="MADF"/>
    <property type="match status" value="1"/>
</dbReference>
<keyword evidence="3" id="KW-1185">Reference proteome</keyword>
<feature type="domain" description="MADF" evidence="2">
    <location>
        <begin position="4"/>
        <end position="96"/>
    </location>
</feature>
<dbReference type="PANTHER" id="PTHR12243">
    <property type="entry name" value="MADF DOMAIN TRANSCRIPTION FACTOR"/>
    <property type="match status" value="1"/>
</dbReference>
<dbReference type="InterPro" id="IPR039353">
    <property type="entry name" value="TF_Adf1"/>
</dbReference>
<proteinExistence type="predicted"/>
<dbReference type="AlphaFoldDB" id="A0A6J2YFY6"/>
<dbReference type="Pfam" id="PF10545">
    <property type="entry name" value="MADF_DNA_bdg"/>
    <property type="match status" value="1"/>
</dbReference>
<dbReference type="Proteomes" id="UP000504635">
    <property type="component" value="Unplaced"/>
</dbReference>
<accession>A0A6J2YFY6</accession>
<feature type="region of interest" description="Disordered" evidence="1">
    <location>
        <begin position="97"/>
        <end position="125"/>
    </location>
</feature>
<dbReference type="SMART" id="SM00595">
    <property type="entry name" value="MADF"/>
    <property type="match status" value="1"/>
</dbReference>
<dbReference type="RefSeq" id="XP_030762231.1">
    <property type="nucleotide sequence ID" value="XM_030906371.1"/>
</dbReference>
<protein>
    <submittedName>
        <fullName evidence="4">Uncharacterized protein LOC115887049</fullName>
    </submittedName>
</protein>